<dbReference type="Proteomes" id="UP000601435">
    <property type="component" value="Unassembled WGS sequence"/>
</dbReference>
<dbReference type="PANTHER" id="PTHR21008">
    <property type="entry name" value="S-ADENOSYLMETHIONINE SENSOR UPSTREAM OF MTORC1-RELATED"/>
    <property type="match status" value="1"/>
</dbReference>
<keyword evidence="3" id="KW-0949">S-adenosyl-L-methionine</keyword>
<dbReference type="GO" id="GO:0005509">
    <property type="term" value="F:calcium ion binding"/>
    <property type="evidence" value="ECO:0007669"/>
    <property type="project" value="InterPro"/>
</dbReference>
<evidence type="ECO:0000256" key="2">
    <source>
        <dbReference type="ARBA" id="ARBA00022679"/>
    </source>
</evidence>
<dbReference type="AlphaFoldDB" id="A0A812NAR8"/>
<dbReference type="GO" id="GO:1904262">
    <property type="term" value="P:negative regulation of TORC1 signaling"/>
    <property type="evidence" value="ECO:0007669"/>
    <property type="project" value="TreeGrafter"/>
</dbReference>
<dbReference type="InterPro" id="IPR002048">
    <property type="entry name" value="EF_hand_dom"/>
</dbReference>
<keyword evidence="6" id="KW-1185">Reference proteome</keyword>
<evidence type="ECO:0000256" key="1">
    <source>
        <dbReference type="ARBA" id="ARBA00022603"/>
    </source>
</evidence>
<name>A0A812NAR8_9DINO</name>
<evidence type="ECO:0000256" key="3">
    <source>
        <dbReference type="ARBA" id="ARBA00022691"/>
    </source>
</evidence>
<dbReference type="InterPro" id="IPR021867">
    <property type="entry name" value="Bmt2/SAMTOR"/>
</dbReference>
<keyword evidence="2" id="KW-0808">Transferase</keyword>
<feature type="domain" description="EF-hand" evidence="4">
    <location>
        <begin position="1"/>
        <end position="28"/>
    </location>
</feature>
<reference evidence="5" key="1">
    <citation type="submission" date="2021-02" db="EMBL/GenBank/DDBJ databases">
        <authorList>
            <person name="Dougan E. K."/>
            <person name="Rhodes N."/>
            <person name="Thang M."/>
            <person name="Chan C."/>
        </authorList>
    </citation>
    <scope>NUCLEOTIDE SEQUENCE</scope>
</reference>
<dbReference type="PROSITE" id="PS00018">
    <property type="entry name" value="EF_HAND_1"/>
    <property type="match status" value="1"/>
</dbReference>
<gene>
    <name evidence="5" type="primary">Samtor</name>
    <name evidence="5" type="ORF">SNEC2469_LOCUS6788</name>
</gene>
<dbReference type="OrthoDB" id="426898at2759"/>
<accession>A0A812NAR8</accession>
<dbReference type="GO" id="GO:0008168">
    <property type="term" value="F:methyltransferase activity"/>
    <property type="evidence" value="ECO:0007669"/>
    <property type="project" value="UniProtKB-KW"/>
</dbReference>
<dbReference type="InterPro" id="IPR018247">
    <property type="entry name" value="EF_Hand_1_Ca_BS"/>
</dbReference>
<dbReference type="PROSITE" id="PS50222">
    <property type="entry name" value="EF_HAND_2"/>
    <property type="match status" value="1"/>
</dbReference>
<dbReference type="EMBL" id="CAJNJA010011753">
    <property type="protein sequence ID" value="CAE7278918.1"/>
    <property type="molecule type" value="Genomic_DNA"/>
</dbReference>
<organism evidence="5 6">
    <name type="scientific">Symbiodinium necroappetens</name>
    <dbReference type="NCBI Taxonomy" id="1628268"/>
    <lineage>
        <taxon>Eukaryota</taxon>
        <taxon>Sar</taxon>
        <taxon>Alveolata</taxon>
        <taxon>Dinophyceae</taxon>
        <taxon>Suessiales</taxon>
        <taxon>Symbiodiniaceae</taxon>
        <taxon>Symbiodinium</taxon>
    </lineage>
</organism>
<dbReference type="InterPro" id="IPR029063">
    <property type="entry name" value="SAM-dependent_MTases_sf"/>
</dbReference>
<keyword evidence="1" id="KW-0489">Methyltransferase</keyword>
<sequence length="594" mass="65232">MLEVFDSDQDGSVDFKDFWKAQLLFRALVTTWFPLVSGTHLPSNGSPAMSDGRSRADNLRCFLQRRFAEAWPGLPAQRPLALALAAERVAGETMSEREARQQFRLVGMALAQEIQERRPDWVLAAPEEDLPGLLRGLLQQKSARKDAFASLDEIHRRLRERREVRLTDEELETYRQCAPIVGSKDWSKATVAWILDELQSPGMPQWTELCLLDVGSSYGAFCGRGMRVVALDLAPAHPEVLPGDFLQLDVVEAKELHSLDASGRLKSLKAEGFHAVVMSLVLSFLPTPELRRAMLDKARRCLCLGGALLLVEKTSLAPTGPTGAAQRRRFEEALTAAGFEICRYAAVGHLEGDKGHPHAHAWHLKRAEVQRRSEPLPCFKEDEIPEDATKQEPDSGSISNMKTLRSVVSMAMMAALMTIVSGARTVLPAFYKFYKGQEKVPGHCKRTCIDKSDLKNTVAGSAINTLVHGAVLSDPGTAPLKLLIMGGIYASGLIPNQLQHSYCTQIVSSIVISCPRGQGKGDDCPLDTSDRNPYCKAAFAAGNKGSAGGEAEFTCAVEGWWDACCKVREVPPDFRDDECDHCGQDMYFCAGMEG</sequence>
<dbReference type="Pfam" id="PF11968">
    <property type="entry name" value="Bmt2"/>
    <property type="match status" value="1"/>
</dbReference>
<protein>
    <submittedName>
        <fullName evidence="5">Samtor protein</fullName>
    </submittedName>
</protein>
<dbReference type="SUPFAM" id="SSF53335">
    <property type="entry name" value="S-adenosyl-L-methionine-dependent methyltransferases"/>
    <property type="match status" value="1"/>
</dbReference>
<evidence type="ECO:0000259" key="4">
    <source>
        <dbReference type="PROSITE" id="PS50222"/>
    </source>
</evidence>
<dbReference type="GO" id="GO:0032259">
    <property type="term" value="P:methylation"/>
    <property type="evidence" value="ECO:0007669"/>
    <property type="project" value="UniProtKB-KW"/>
</dbReference>
<dbReference type="Gene3D" id="3.40.50.150">
    <property type="entry name" value="Vaccinia Virus protein VP39"/>
    <property type="match status" value="1"/>
</dbReference>
<comment type="caution">
    <text evidence="5">The sequence shown here is derived from an EMBL/GenBank/DDBJ whole genome shotgun (WGS) entry which is preliminary data.</text>
</comment>
<proteinExistence type="predicted"/>
<evidence type="ECO:0000313" key="5">
    <source>
        <dbReference type="EMBL" id="CAE7278918.1"/>
    </source>
</evidence>
<dbReference type="PANTHER" id="PTHR21008:SF0">
    <property type="entry name" value="S-ADENOSYLMETHIONINE SENSOR UPSTREAM OF MTORC1"/>
    <property type="match status" value="1"/>
</dbReference>
<evidence type="ECO:0000313" key="6">
    <source>
        <dbReference type="Proteomes" id="UP000601435"/>
    </source>
</evidence>